<name>A0ABV2CK97_9RHOO</name>
<keyword evidence="4" id="KW-0812">Transmembrane</keyword>
<dbReference type="InterPro" id="IPR003594">
    <property type="entry name" value="HATPase_dom"/>
</dbReference>
<evidence type="ECO:0000256" key="3">
    <source>
        <dbReference type="ARBA" id="ARBA00022553"/>
    </source>
</evidence>
<evidence type="ECO:0000313" key="6">
    <source>
        <dbReference type="EMBL" id="MET1488288.1"/>
    </source>
</evidence>
<dbReference type="EC" id="2.7.13.3" evidence="2"/>
<sequence length="516" mass="56138">MIEVIHSSEPVQDSRSVSVRYFNLYRLIVASTFAIFGGVMRFGQNDPEIFSVVVVAYWVVAALLVFLHSVRPRLSERFLGVQVATDIGLLALLMYASGGYRSGIPFLMMIAIAGAGLVGYGRMVLGVSALATISVLLEQALRTLVEARGIEEFSQVAIICTGFFAVAIVARMLSRRALANEALARERGANLARQMSINERVIADMQEGVIVVDGEGVMIQANPRAEMLLGCALPGGIPLAVSAPAFAARISLGDDSVTEVVAEESARRLSVRKLLAGDSGDTILYVEDMDHAVERARQIKLAALGRLTANIAHEIRNPLSSVSHAGELLLEEKRSDVQQRLVRIIHDNTARIERIVRDVLEVGRRDRVSAEEFELGFFCRGLVEEFLVRSRVAEGVVSVVCDGECLIRFDRVHLYRILTNLLDNACRYASGAPGCVRIQVSLIDEGRCCLSVQDDGPGIPESDQAKVFEPFFTSHASGTGLGLYMARELADANGASLELARSLTGAEFRLGFRRIG</sequence>
<evidence type="ECO:0000256" key="2">
    <source>
        <dbReference type="ARBA" id="ARBA00012438"/>
    </source>
</evidence>
<comment type="caution">
    <text evidence="6">The sequence shown here is derived from an EMBL/GenBank/DDBJ whole genome shotgun (WGS) entry which is preliminary data.</text>
</comment>
<dbReference type="Pfam" id="PF02518">
    <property type="entry name" value="HATPase_c"/>
    <property type="match status" value="1"/>
</dbReference>
<dbReference type="SUPFAM" id="SSF55874">
    <property type="entry name" value="ATPase domain of HSP90 chaperone/DNA topoisomerase II/histidine kinase"/>
    <property type="match status" value="1"/>
</dbReference>
<dbReference type="SUPFAM" id="SSF47384">
    <property type="entry name" value="Homodimeric domain of signal transducing histidine kinase"/>
    <property type="match status" value="1"/>
</dbReference>
<dbReference type="Gene3D" id="3.30.450.20">
    <property type="entry name" value="PAS domain"/>
    <property type="match status" value="1"/>
</dbReference>
<comment type="catalytic activity">
    <reaction evidence="1">
        <text>ATP + protein L-histidine = ADP + protein N-phospho-L-histidine.</text>
        <dbReference type="EC" id="2.7.13.3"/>
    </reaction>
</comment>
<keyword evidence="3" id="KW-0597">Phosphoprotein</keyword>
<reference evidence="6 7" key="1">
    <citation type="submission" date="2024-07" db="EMBL/GenBank/DDBJ databases">
        <title>Uliginosibacterium paludis KCTC:42655.</title>
        <authorList>
            <person name="Kim M.K."/>
        </authorList>
    </citation>
    <scope>NUCLEOTIDE SEQUENCE [LARGE SCALE GENOMIC DNA]</scope>
    <source>
        <strain evidence="6 7">KCTC 42655</strain>
    </source>
</reference>
<feature type="domain" description="Histidine kinase" evidence="5">
    <location>
        <begin position="310"/>
        <end position="516"/>
    </location>
</feature>
<dbReference type="GO" id="GO:0016301">
    <property type="term" value="F:kinase activity"/>
    <property type="evidence" value="ECO:0007669"/>
    <property type="project" value="UniProtKB-KW"/>
</dbReference>
<keyword evidence="7" id="KW-1185">Reference proteome</keyword>
<dbReference type="InterPro" id="IPR036097">
    <property type="entry name" value="HisK_dim/P_sf"/>
</dbReference>
<dbReference type="InterPro" id="IPR005467">
    <property type="entry name" value="His_kinase_dom"/>
</dbReference>
<feature type="transmembrane region" description="Helical" evidence="4">
    <location>
        <begin position="49"/>
        <end position="67"/>
    </location>
</feature>
<dbReference type="Proteomes" id="UP001548590">
    <property type="component" value="Unassembled WGS sequence"/>
</dbReference>
<keyword evidence="6" id="KW-0418">Kinase</keyword>
<keyword evidence="4" id="KW-1133">Transmembrane helix</keyword>
<dbReference type="CDD" id="cd00082">
    <property type="entry name" value="HisKA"/>
    <property type="match status" value="1"/>
</dbReference>
<dbReference type="Pfam" id="PF25323">
    <property type="entry name" value="6TM_PilS"/>
    <property type="match status" value="1"/>
</dbReference>
<dbReference type="Pfam" id="PF00512">
    <property type="entry name" value="HisKA"/>
    <property type="match status" value="1"/>
</dbReference>
<dbReference type="PANTHER" id="PTHR43065:SF52">
    <property type="entry name" value="SENSOR PROTEIN KINASE PILS"/>
    <property type="match status" value="1"/>
</dbReference>
<dbReference type="PANTHER" id="PTHR43065">
    <property type="entry name" value="SENSOR HISTIDINE KINASE"/>
    <property type="match status" value="1"/>
</dbReference>
<evidence type="ECO:0000259" key="5">
    <source>
        <dbReference type="PROSITE" id="PS50109"/>
    </source>
</evidence>
<evidence type="ECO:0000313" key="7">
    <source>
        <dbReference type="Proteomes" id="UP001548590"/>
    </source>
</evidence>
<dbReference type="InterPro" id="IPR036890">
    <property type="entry name" value="HATPase_C_sf"/>
</dbReference>
<organism evidence="6 7">
    <name type="scientific">Uliginosibacterium paludis</name>
    <dbReference type="NCBI Taxonomy" id="1615952"/>
    <lineage>
        <taxon>Bacteria</taxon>
        <taxon>Pseudomonadati</taxon>
        <taxon>Pseudomonadota</taxon>
        <taxon>Betaproteobacteria</taxon>
        <taxon>Rhodocyclales</taxon>
        <taxon>Zoogloeaceae</taxon>
        <taxon>Uliginosibacterium</taxon>
    </lineage>
</organism>
<keyword evidence="4" id="KW-0472">Membrane</keyword>
<dbReference type="InterPro" id="IPR004358">
    <property type="entry name" value="Sig_transdc_His_kin-like_C"/>
</dbReference>
<keyword evidence="6" id="KW-0808">Transferase</keyword>
<dbReference type="Gene3D" id="1.10.287.130">
    <property type="match status" value="1"/>
</dbReference>
<dbReference type="Gene3D" id="3.30.565.10">
    <property type="entry name" value="Histidine kinase-like ATPase, C-terminal domain"/>
    <property type="match status" value="1"/>
</dbReference>
<feature type="transmembrane region" description="Helical" evidence="4">
    <location>
        <begin position="79"/>
        <end position="96"/>
    </location>
</feature>
<evidence type="ECO:0000256" key="1">
    <source>
        <dbReference type="ARBA" id="ARBA00000085"/>
    </source>
</evidence>
<dbReference type="SMART" id="SM00388">
    <property type="entry name" value="HisKA"/>
    <property type="match status" value="1"/>
</dbReference>
<accession>A0ABV2CK97</accession>
<proteinExistence type="predicted"/>
<dbReference type="CDD" id="cd00075">
    <property type="entry name" value="HATPase"/>
    <property type="match status" value="1"/>
</dbReference>
<evidence type="ECO:0000256" key="4">
    <source>
        <dbReference type="SAM" id="Phobius"/>
    </source>
</evidence>
<dbReference type="PROSITE" id="PS50109">
    <property type="entry name" value="HIS_KIN"/>
    <property type="match status" value="1"/>
</dbReference>
<dbReference type="PRINTS" id="PR00344">
    <property type="entry name" value="BCTRLSENSOR"/>
</dbReference>
<protein>
    <recommendedName>
        <fullName evidence="2">histidine kinase</fullName>
        <ecNumber evidence="2">2.7.13.3</ecNumber>
    </recommendedName>
</protein>
<dbReference type="InterPro" id="IPR003661">
    <property type="entry name" value="HisK_dim/P_dom"/>
</dbReference>
<feature type="transmembrane region" description="Helical" evidence="4">
    <location>
        <begin position="153"/>
        <end position="173"/>
    </location>
</feature>
<dbReference type="RefSeq" id="WP_345926267.1">
    <property type="nucleotide sequence ID" value="NZ_JBDIVF010000003.1"/>
</dbReference>
<gene>
    <name evidence="6" type="ORF">ABVT11_00510</name>
</gene>
<dbReference type="SMART" id="SM00387">
    <property type="entry name" value="HATPase_c"/>
    <property type="match status" value="1"/>
</dbReference>
<feature type="transmembrane region" description="Helical" evidence="4">
    <location>
        <begin position="24"/>
        <end position="43"/>
    </location>
</feature>
<dbReference type="EMBL" id="JBEWLZ010000001">
    <property type="protein sequence ID" value="MET1488288.1"/>
    <property type="molecule type" value="Genomic_DNA"/>
</dbReference>